<dbReference type="InterPro" id="IPR055170">
    <property type="entry name" value="GFO_IDH_MocA-like_dom"/>
</dbReference>
<reference evidence="4 5" key="1">
    <citation type="submission" date="2019-03" db="EMBL/GenBank/DDBJ databases">
        <title>Draft genome sequences of novel Actinobacteria.</title>
        <authorList>
            <person name="Sahin N."/>
            <person name="Ay H."/>
            <person name="Saygin H."/>
        </authorList>
    </citation>
    <scope>NUCLEOTIDE SEQUENCE [LARGE SCALE GENOMIC DNA]</scope>
    <source>
        <strain evidence="4 5">5K138</strain>
    </source>
</reference>
<organism evidence="4 5">
    <name type="scientific">Jiangella asiatica</name>
    <dbReference type="NCBI Taxonomy" id="2530372"/>
    <lineage>
        <taxon>Bacteria</taxon>
        <taxon>Bacillati</taxon>
        <taxon>Actinomycetota</taxon>
        <taxon>Actinomycetes</taxon>
        <taxon>Jiangellales</taxon>
        <taxon>Jiangellaceae</taxon>
        <taxon>Jiangella</taxon>
    </lineage>
</organism>
<dbReference type="Gene3D" id="3.30.360.10">
    <property type="entry name" value="Dihydrodipicolinate Reductase, domain 2"/>
    <property type="match status" value="1"/>
</dbReference>
<comment type="caution">
    <text evidence="4">The sequence shown here is derived from an EMBL/GenBank/DDBJ whole genome shotgun (WGS) entry which is preliminary data.</text>
</comment>
<evidence type="ECO:0000259" key="3">
    <source>
        <dbReference type="Pfam" id="PF22725"/>
    </source>
</evidence>
<evidence type="ECO:0000256" key="1">
    <source>
        <dbReference type="ARBA" id="ARBA00023002"/>
    </source>
</evidence>
<dbReference type="PANTHER" id="PTHR43818">
    <property type="entry name" value="BCDNA.GH03377"/>
    <property type="match status" value="1"/>
</dbReference>
<dbReference type="InterPro" id="IPR050463">
    <property type="entry name" value="Gfo/Idh/MocA_oxidrdct_glycsds"/>
</dbReference>
<dbReference type="PANTHER" id="PTHR43818:SF11">
    <property type="entry name" value="BCDNA.GH03377"/>
    <property type="match status" value="1"/>
</dbReference>
<protein>
    <submittedName>
        <fullName evidence="4">Gfo/Idh/MocA family oxidoreductase</fullName>
    </submittedName>
</protein>
<dbReference type="SUPFAM" id="SSF55347">
    <property type="entry name" value="Glyceraldehyde-3-phosphate dehydrogenase-like, C-terminal domain"/>
    <property type="match status" value="1"/>
</dbReference>
<name>A0A4R5DU80_9ACTN</name>
<dbReference type="Gene3D" id="3.40.50.720">
    <property type="entry name" value="NAD(P)-binding Rossmann-like Domain"/>
    <property type="match status" value="1"/>
</dbReference>
<dbReference type="GO" id="GO:0000166">
    <property type="term" value="F:nucleotide binding"/>
    <property type="evidence" value="ECO:0007669"/>
    <property type="project" value="InterPro"/>
</dbReference>
<dbReference type="Pfam" id="PF01408">
    <property type="entry name" value="GFO_IDH_MocA"/>
    <property type="match status" value="1"/>
</dbReference>
<dbReference type="GO" id="GO:0016491">
    <property type="term" value="F:oxidoreductase activity"/>
    <property type="evidence" value="ECO:0007669"/>
    <property type="project" value="UniProtKB-KW"/>
</dbReference>
<dbReference type="AlphaFoldDB" id="A0A4R5DU80"/>
<feature type="domain" description="Gfo/Idh/MocA-like oxidoreductase N-terminal" evidence="2">
    <location>
        <begin position="7"/>
        <end position="127"/>
    </location>
</feature>
<accession>A0A4R5DU80</accession>
<evidence type="ECO:0000313" key="5">
    <source>
        <dbReference type="Proteomes" id="UP000294739"/>
    </source>
</evidence>
<keyword evidence="5" id="KW-1185">Reference proteome</keyword>
<evidence type="ECO:0000259" key="2">
    <source>
        <dbReference type="Pfam" id="PF01408"/>
    </source>
</evidence>
<dbReference type="Pfam" id="PF22725">
    <property type="entry name" value="GFO_IDH_MocA_C3"/>
    <property type="match status" value="1"/>
</dbReference>
<sequence length="387" mass="41193">MTEKKLDIGVLGVGEIALGPHGVLPNLHHIAHKVNLVALADPVEDRLAAAAKTYAVPHTFASLDELLQLDELDAVVNLTPIPAHGDTSRRILEAGKHLALEKPVATTLDDANAIVDLAEEQGLTVVVSPPNMLYPSRSEARKLIRDGVIGRIAFARARPSGAGPAAGAPWRDPSWFYREGSGPTFDVGVYGIHELLGLLGPVRRVTAFSGITDPVRTVRRGPFKGLEVEVTADDNTLMLLDFGDSVFATVDSTFNVYAAKGPRIEVYGREGALNVNYNINQSGPAPQLEVYRTDITGSEFDGWIAPDLGHLAGAETWALALKRALLVDHLADCVLGGTPSALGADLARHALEIMLGAYESARTGTAVTIESTFTDVEPPTPALGSQW</sequence>
<dbReference type="RefSeq" id="WP_131889999.1">
    <property type="nucleotide sequence ID" value="NZ_SMKZ01000001.1"/>
</dbReference>
<dbReference type="SUPFAM" id="SSF51735">
    <property type="entry name" value="NAD(P)-binding Rossmann-fold domains"/>
    <property type="match status" value="1"/>
</dbReference>
<dbReference type="InParanoid" id="A0A4R5DU80"/>
<dbReference type="Proteomes" id="UP000294739">
    <property type="component" value="Unassembled WGS sequence"/>
</dbReference>
<feature type="domain" description="GFO/IDH/MocA-like oxidoreductase" evidence="3">
    <location>
        <begin position="139"/>
        <end position="273"/>
    </location>
</feature>
<dbReference type="OrthoDB" id="9776544at2"/>
<dbReference type="EMBL" id="SMKZ01000001">
    <property type="protein sequence ID" value="TDE15870.1"/>
    <property type="molecule type" value="Genomic_DNA"/>
</dbReference>
<gene>
    <name evidence="4" type="ORF">E1269_00810</name>
</gene>
<dbReference type="InterPro" id="IPR000683">
    <property type="entry name" value="Gfo/Idh/MocA-like_OxRdtase_N"/>
</dbReference>
<evidence type="ECO:0000313" key="4">
    <source>
        <dbReference type="EMBL" id="TDE15870.1"/>
    </source>
</evidence>
<dbReference type="InterPro" id="IPR036291">
    <property type="entry name" value="NAD(P)-bd_dom_sf"/>
</dbReference>
<keyword evidence="1" id="KW-0560">Oxidoreductase</keyword>
<proteinExistence type="predicted"/>